<dbReference type="Pfam" id="PF07345">
    <property type="entry name" value="ATPaseInh_sub_z"/>
    <property type="match status" value="1"/>
</dbReference>
<evidence type="ECO:0000313" key="2">
    <source>
        <dbReference type="EMBL" id="RXH11237.1"/>
    </source>
</evidence>
<evidence type="ECO:0000313" key="3">
    <source>
        <dbReference type="Proteomes" id="UP000288972"/>
    </source>
</evidence>
<sequence>MELTMTTFDKREQGFEAKFAHDEELMFKAAARSNKLLGLWAAGELGLSGDAAAAYATKLVTDSLANRTMDETLNKVSSDLAAKGISREHVAQKMQECLHQALAQLEAVSRQA</sequence>
<gene>
    <name evidence="2" type="ORF">EAS56_20655</name>
    <name evidence="1" type="ORF">XH91_18105</name>
</gene>
<dbReference type="Gene3D" id="1.10.790.20">
    <property type="entry name" value="Domain of unknown function DUF1476"/>
    <property type="match status" value="1"/>
</dbReference>
<dbReference type="InterPro" id="IPR038293">
    <property type="entry name" value="ATPase_inh_sub_z_sf"/>
</dbReference>
<reference evidence="2 4" key="2">
    <citation type="submission" date="2018-10" db="EMBL/GenBank/DDBJ databases">
        <title>Bradyrhizobium sp. nov., effective nodules isolated from peanut in China.</title>
        <authorList>
            <person name="Li Y."/>
        </authorList>
    </citation>
    <scope>NUCLEOTIDE SEQUENCE [LARGE SCALE GENOMIC DNA]</scope>
    <source>
        <strain evidence="2 4">CCBAU 53426</strain>
    </source>
</reference>
<organism evidence="1 3">
    <name type="scientific">Bradyrhizobium guangzhouense</name>
    <dbReference type="NCBI Taxonomy" id="1325095"/>
    <lineage>
        <taxon>Bacteria</taxon>
        <taxon>Pseudomonadati</taxon>
        <taxon>Pseudomonadota</taxon>
        <taxon>Alphaproteobacteria</taxon>
        <taxon>Hyphomicrobiales</taxon>
        <taxon>Nitrobacteraceae</taxon>
        <taxon>Bradyrhizobium</taxon>
    </lineage>
</organism>
<protein>
    <submittedName>
        <fullName evidence="1">DUF1476 domain-containing protein</fullName>
    </submittedName>
</protein>
<dbReference type="Proteomes" id="UP000288972">
    <property type="component" value="Chromosome"/>
</dbReference>
<proteinExistence type="predicted"/>
<dbReference type="InterPro" id="IPR009945">
    <property type="entry name" value="ATPase_inh_sub_z"/>
</dbReference>
<evidence type="ECO:0000313" key="1">
    <source>
        <dbReference type="EMBL" id="QAU47082.1"/>
    </source>
</evidence>
<evidence type="ECO:0000313" key="4">
    <source>
        <dbReference type="Proteomes" id="UP000290401"/>
    </source>
</evidence>
<dbReference type="EMBL" id="RDQZ01000017">
    <property type="protein sequence ID" value="RXH11237.1"/>
    <property type="molecule type" value="Genomic_DNA"/>
</dbReference>
<dbReference type="Proteomes" id="UP000290401">
    <property type="component" value="Unassembled WGS sequence"/>
</dbReference>
<dbReference type="KEGG" id="bgz:XH91_18105"/>
<accession>A0AAE6C910</accession>
<reference evidence="1 3" key="1">
    <citation type="submission" date="2018-06" db="EMBL/GenBank/DDBJ databases">
        <title>Comparative genomics of rhizobia nodulating Arachis hypogaea in China.</title>
        <authorList>
            <person name="Li Y."/>
        </authorList>
    </citation>
    <scope>NUCLEOTIDE SEQUENCE [LARGE SCALE GENOMIC DNA]</scope>
    <source>
        <strain evidence="1 3">CCBAU 51670</strain>
    </source>
</reference>
<keyword evidence="4" id="KW-1185">Reference proteome</keyword>
<dbReference type="PIRSF" id="PIRSF031780">
    <property type="entry name" value="UCP031780"/>
    <property type="match status" value="1"/>
</dbReference>
<dbReference type="EMBL" id="CP030053">
    <property type="protein sequence ID" value="QAU47082.1"/>
    <property type="molecule type" value="Genomic_DNA"/>
</dbReference>
<name>A0AAE6C910_9BRAD</name>
<dbReference type="AlphaFoldDB" id="A0AAE6C910"/>